<protein>
    <submittedName>
        <fullName evidence="6">IclR family transcriptional regulator</fullName>
    </submittedName>
</protein>
<organism evidence="6 7">
    <name type="scientific">Sporosarcina contaminans</name>
    <dbReference type="NCBI Taxonomy" id="633403"/>
    <lineage>
        <taxon>Bacteria</taxon>
        <taxon>Bacillati</taxon>
        <taxon>Bacillota</taxon>
        <taxon>Bacilli</taxon>
        <taxon>Bacillales</taxon>
        <taxon>Caryophanaceae</taxon>
        <taxon>Sporosarcina</taxon>
    </lineage>
</organism>
<reference evidence="7" key="1">
    <citation type="journal article" date="2019" name="Int. J. Syst. Evol. Microbiol.">
        <title>The Global Catalogue of Microorganisms (GCM) 10K type strain sequencing project: providing services to taxonomists for standard genome sequencing and annotation.</title>
        <authorList>
            <consortium name="The Broad Institute Genomics Platform"/>
            <consortium name="The Broad Institute Genome Sequencing Center for Infectious Disease"/>
            <person name="Wu L."/>
            <person name="Ma J."/>
        </authorList>
    </citation>
    <scope>NUCLEOTIDE SEQUENCE [LARGE SCALE GENOMIC DNA]</scope>
    <source>
        <strain evidence="7">CCUG 53915</strain>
    </source>
</reference>
<sequence>MIQSIDRAMLIIEAMSDSKKGKWLVAELAEKTGLPISTVYRLLQSLEAHDLVTQHQHTKHYELGYKWVEIGLKKYEKLDVRQVAKPILEALAREVEETVYLNAPKDEASIIIDRIDSPRNVRIIDSIGERIPMHIGAANKSMLAYTPLRETEALLQQLIQDDEERTALLQQLRGIKRKGFAISRGEKTKGTLAVGAPIIDFEGKVLAAISIEALETQTTKDQLNLFIDKVTAAADQISSAMGQTHEEDAH</sequence>
<feature type="domain" description="HTH iclR-type" evidence="4">
    <location>
        <begin position="2"/>
        <end position="65"/>
    </location>
</feature>
<dbReference type="InterPro" id="IPR029016">
    <property type="entry name" value="GAF-like_dom_sf"/>
</dbReference>
<accession>A0ABW3TW78</accession>
<dbReference type="SUPFAM" id="SSF55781">
    <property type="entry name" value="GAF domain-like"/>
    <property type="match status" value="1"/>
</dbReference>
<keyword evidence="7" id="KW-1185">Reference proteome</keyword>
<dbReference type="EMBL" id="JBHTLT010000037">
    <property type="protein sequence ID" value="MFD1205021.1"/>
    <property type="molecule type" value="Genomic_DNA"/>
</dbReference>
<evidence type="ECO:0000256" key="3">
    <source>
        <dbReference type="ARBA" id="ARBA00023163"/>
    </source>
</evidence>
<dbReference type="PANTHER" id="PTHR30136">
    <property type="entry name" value="HELIX-TURN-HELIX TRANSCRIPTIONAL REGULATOR, ICLR FAMILY"/>
    <property type="match status" value="1"/>
</dbReference>
<dbReference type="Gene3D" id="1.10.10.10">
    <property type="entry name" value="Winged helix-like DNA-binding domain superfamily/Winged helix DNA-binding domain"/>
    <property type="match status" value="1"/>
</dbReference>
<keyword evidence="2" id="KW-0238">DNA-binding</keyword>
<proteinExistence type="predicted"/>
<name>A0ABW3TW78_9BACL</name>
<dbReference type="PROSITE" id="PS51078">
    <property type="entry name" value="ICLR_ED"/>
    <property type="match status" value="1"/>
</dbReference>
<evidence type="ECO:0000259" key="5">
    <source>
        <dbReference type="PROSITE" id="PS51078"/>
    </source>
</evidence>
<evidence type="ECO:0000256" key="1">
    <source>
        <dbReference type="ARBA" id="ARBA00023015"/>
    </source>
</evidence>
<keyword evidence="3" id="KW-0804">Transcription</keyword>
<dbReference type="RefSeq" id="WP_381480298.1">
    <property type="nucleotide sequence ID" value="NZ_JBHTLT010000037.1"/>
</dbReference>
<dbReference type="SMART" id="SM00346">
    <property type="entry name" value="HTH_ICLR"/>
    <property type="match status" value="1"/>
</dbReference>
<dbReference type="PROSITE" id="PS51077">
    <property type="entry name" value="HTH_ICLR"/>
    <property type="match status" value="1"/>
</dbReference>
<dbReference type="PANTHER" id="PTHR30136:SF24">
    <property type="entry name" value="HTH-TYPE TRANSCRIPTIONAL REPRESSOR ALLR"/>
    <property type="match status" value="1"/>
</dbReference>
<dbReference type="Proteomes" id="UP001597231">
    <property type="component" value="Unassembled WGS sequence"/>
</dbReference>
<comment type="caution">
    <text evidence="6">The sequence shown here is derived from an EMBL/GenBank/DDBJ whole genome shotgun (WGS) entry which is preliminary data.</text>
</comment>
<dbReference type="SUPFAM" id="SSF46785">
    <property type="entry name" value="Winged helix' DNA-binding domain"/>
    <property type="match status" value="1"/>
</dbReference>
<dbReference type="Pfam" id="PF01614">
    <property type="entry name" value="IclR_C"/>
    <property type="match status" value="1"/>
</dbReference>
<evidence type="ECO:0000259" key="4">
    <source>
        <dbReference type="PROSITE" id="PS51077"/>
    </source>
</evidence>
<gene>
    <name evidence="6" type="ORF">ACFQ38_07880</name>
</gene>
<dbReference type="Pfam" id="PF09339">
    <property type="entry name" value="HTH_IclR"/>
    <property type="match status" value="1"/>
</dbReference>
<dbReference type="InterPro" id="IPR036388">
    <property type="entry name" value="WH-like_DNA-bd_sf"/>
</dbReference>
<dbReference type="InterPro" id="IPR014757">
    <property type="entry name" value="Tscrpt_reg_IclR_C"/>
</dbReference>
<dbReference type="Gene3D" id="3.30.450.40">
    <property type="match status" value="1"/>
</dbReference>
<evidence type="ECO:0000313" key="7">
    <source>
        <dbReference type="Proteomes" id="UP001597231"/>
    </source>
</evidence>
<dbReference type="InterPro" id="IPR005471">
    <property type="entry name" value="Tscrpt_reg_IclR_N"/>
</dbReference>
<dbReference type="InterPro" id="IPR036390">
    <property type="entry name" value="WH_DNA-bd_sf"/>
</dbReference>
<evidence type="ECO:0000313" key="6">
    <source>
        <dbReference type="EMBL" id="MFD1205021.1"/>
    </source>
</evidence>
<evidence type="ECO:0000256" key="2">
    <source>
        <dbReference type="ARBA" id="ARBA00023125"/>
    </source>
</evidence>
<feature type="domain" description="IclR-ED" evidence="5">
    <location>
        <begin position="66"/>
        <end position="243"/>
    </location>
</feature>
<keyword evidence="1" id="KW-0805">Transcription regulation</keyword>
<dbReference type="InterPro" id="IPR050707">
    <property type="entry name" value="HTH_MetabolicPath_Reg"/>
</dbReference>